<protein>
    <recommendedName>
        <fullName evidence="4">Tudor domain-containing protein</fullName>
    </recommendedName>
</protein>
<proteinExistence type="predicted"/>
<organism evidence="2 3">
    <name type="scientific">Sinanodonta woodiana</name>
    <name type="common">Chinese pond mussel</name>
    <name type="synonym">Anodonta woodiana</name>
    <dbReference type="NCBI Taxonomy" id="1069815"/>
    <lineage>
        <taxon>Eukaryota</taxon>
        <taxon>Metazoa</taxon>
        <taxon>Spiralia</taxon>
        <taxon>Lophotrochozoa</taxon>
        <taxon>Mollusca</taxon>
        <taxon>Bivalvia</taxon>
        <taxon>Autobranchia</taxon>
        <taxon>Heteroconchia</taxon>
        <taxon>Palaeoheterodonta</taxon>
        <taxon>Unionida</taxon>
        <taxon>Unionoidea</taxon>
        <taxon>Unionidae</taxon>
        <taxon>Unioninae</taxon>
        <taxon>Sinanodonta</taxon>
    </lineage>
</organism>
<dbReference type="AlphaFoldDB" id="A0ABD3U021"/>
<evidence type="ECO:0000313" key="2">
    <source>
        <dbReference type="EMBL" id="KAL3842146.1"/>
    </source>
</evidence>
<sequence>MDVIENQCQWTVKPITKEHDEERMKTQDQSNQQEATVVKETNTNKETYMSIESVDFKVNDYVAAVYDREWFPGQITEVDEDDCQLHI</sequence>
<keyword evidence="3" id="KW-1185">Reference proteome</keyword>
<accession>A0ABD3U021</accession>
<reference evidence="2 3" key="1">
    <citation type="submission" date="2024-11" db="EMBL/GenBank/DDBJ databases">
        <title>Chromosome-level genome assembly of the freshwater bivalve Anodonta woodiana.</title>
        <authorList>
            <person name="Chen X."/>
        </authorList>
    </citation>
    <scope>NUCLEOTIDE SEQUENCE [LARGE SCALE GENOMIC DNA]</scope>
    <source>
        <strain evidence="2">MN2024</strain>
        <tissue evidence="2">Gills</tissue>
    </source>
</reference>
<feature type="compositionally biased region" description="Polar residues" evidence="1">
    <location>
        <begin position="27"/>
        <end position="41"/>
    </location>
</feature>
<evidence type="ECO:0000256" key="1">
    <source>
        <dbReference type="SAM" id="MobiDB-lite"/>
    </source>
</evidence>
<gene>
    <name evidence="2" type="ORF">ACJMK2_020192</name>
</gene>
<evidence type="ECO:0000313" key="3">
    <source>
        <dbReference type="Proteomes" id="UP001634394"/>
    </source>
</evidence>
<feature type="compositionally biased region" description="Basic and acidic residues" evidence="1">
    <location>
        <begin position="16"/>
        <end position="26"/>
    </location>
</feature>
<feature type="region of interest" description="Disordered" evidence="1">
    <location>
        <begin position="16"/>
        <end position="41"/>
    </location>
</feature>
<comment type="caution">
    <text evidence="2">The sequence shown here is derived from an EMBL/GenBank/DDBJ whole genome shotgun (WGS) entry which is preliminary data.</text>
</comment>
<evidence type="ECO:0008006" key="4">
    <source>
        <dbReference type="Google" id="ProtNLM"/>
    </source>
</evidence>
<dbReference type="Proteomes" id="UP001634394">
    <property type="component" value="Unassembled WGS sequence"/>
</dbReference>
<dbReference type="EMBL" id="JBJQND010000017">
    <property type="protein sequence ID" value="KAL3842146.1"/>
    <property type="molecule type" value="Genomic_DNA"/>
</dbReference>
<name>A0ABD3U021_SINWO</name>